<sequence length="539" mass="59816">MRTLKHLAFCLATVFLAIGCNQEDNEPQTTAKKGNPAEFTMTINGGTNTRTITTQDGNNRTIAWRQGDQVGIFAVNADGTPQNNCKYIYDGTEWKAENIGDAITLTNGENYSFYAYYPYAENITVTTASLNVLPDQSATQGEGNSNYDLSDILISKVDESTYNGASINLNYSHAYAMVEVLVAGDKVGDTAPEKVVLKNVITDANINLTTQEVTKTSNKQDVVMAYVENNENTGTYLYRAIVPEQIIAQGSTLLEVYGVNGGKNYVFKAPNKDVTYPQGKYFRMEVTIGENNVGIKFPAGSIEPWEPTPGIDLEGEELIENLIKIPVSSLTAETFQQLTSSNYDQAENFWYCLSHKDDAESSGIQASVIDDNGEKVISFKTTATAPYSWYKSGVGYHWQSESDFTPGFYKLSFKIKSPENTLTIRGTIRAKGNLSNVTDKDLFFANSLHKLTYLDYKTKSTTEYEEAIFYMDLKWAGSTAGTCTPEAIVLTNPNNNNLYQNMELKFKHHANSTGTIYIKDVKLESISLEEIPEDQRPTE</sequence>
<dbReference type="Gene3D" id="2.60.120.260">
    <property type="entry name" value="Galactose-binding domain-like"/>
    <property type="match status" value="1"/>
</dbReference>
<dbReference type="Gene3D" id="2.60.40.2630">
    <property type="match status" value="1"/>
</dbReference>
<dbReference type="Pfam" id="PF13149">
    <property type="entry name" value="Mfa_like_1"/>
    <property type="match status" value="1"/>
</dbReference>
<gene>
    <name evidence="1" type="ORF">DW889_07145</name>
</gene>
<name>A0A413V8U8_BACSE</name>
<dbReference type="RefSeq" id="WP_117906903.1">
    <property type="nucleotide sequence ID" value="NZ_AP031449.1"/>
</dbReference>
<dbReference type="AlphaFoldDB" id="A0A413V8U8"/>
<dbReference type="CDD" id="cd13121">
    <property type="entry name" value="BF2867_like_C"/>
    <property type="match status" value="1"/>
</dbReference>
<organism evidence="1 2">
    <name type="scientific">Bacteroides stercoris</name>
    <dbReference type="NCBI Taxonomy" id="46506"/>
    <lineage>
        <taxon>Bacteria</taxon>
        <taxon>Pseudomonadati</taxon>
        <taxon>Bacteroidota</taxon>
        <taxon>Bacteroidia</taxon>
        <taxon>Bacteroidales</taxon>
        <taxon>Bacteroidaceae</taxon>
        <taxon>Bacteroides</taxon>
    </lineage>
</organism>
<dbReference type="InterPro" id="IPR042278">
    <property type="entry name" value="Mfa-like_1_N"/>
</dbReference>
<dbReference type="PROSITE" id="PS51257">
    <property type="entry name" value="PROKAR_LIPOPROTEIN"/>
    <property type="match status" value="1"/>
</dbReference>
<dbReference type="Gene3D" id="2.60.40.2620">
    <property type="entry name" value="Fimbrillin-like"/>
    <property type="match status" value="1"/>
</dbReference>
<evidence type="ECO:0000313" key="1">
    <source>
        <dbReference type="EMBL" id="RHB29985.1"/>
    </source>
</evidence>
<dbReference type="InterPro" id="IPR025049">
    <property type="entry name" value="Mfa-like_1"/>
</dbReference>
<reference evidence="1 2" key="1">
    <citation type="submission" date="2018-08" db="EMBL/GenBank/DDBJ databases">
        <title>A genome reference for cultivated species of the human gut microbiota.</title>
        <authorList>
            <person name="Zou Y."/>
            <person name="Xue W."/>
            <person name="Luo G."/>
        </authorList>
    </citation>
    <scope>NUCLEOTIDE SEQUENCE [LARGE SCALE GENOMIC DNA]</scope>
    <source>
        <strain evidence="1 2">AM40-34</strain>
    </source>
</reference>
<dbReference type="EMBL" id="QSGN01000013">
    <property type="protein sequence ID" value="RHB29985.1"/>
    <property type="molecule type" value="Genomic_DNA"/>
</dbReference>
<proteinExistence type="predicted"/>
<comment type="caution">
    <text evidence="1">The sequence shown here is derived from an EMBL/GenBank/DDBJ whole genome shotgun (WGS) entry which is preliminary data.</text>
</comment>
<accession>A0A413V8U8</accession>
<dbReference type="CDD" id="cd13120">
    <property type="entry name" value="BF2867_like_N"/>
    <property type="match status" value="1"/>
</dbReference>
<evidence type="ECO:0000313" key="2">
    <source>
        <dbReference type="Proteomes" id="UP000283482"/>
    </source>
</evidence>
<protein>
    <submittedName>
        <fullName evidence="1">Fimbrillin family protein</fullName>
    </submittedName>
</protein>
<dbReference type="Proteomes" id="UP000283482">
    <property type="component" value="Unassembled WGS sequence"/>
</dbReference>